<dbReference type="SUPFAM" id="SSF56112">
    <property type="entry name" value="Protein kinase-like (PK-like)"/>
    <property type="match status" value="1"/>
</dbReference>
<organism evidence="3 4">
    <name type="scientific">Halocaridina rubra</name>
    <name type="common">Hawaiian red shrimp</name>
    <dbReference type="NCBI Taxonomy" id="373956"/>
    <lineage>
        <taxon>Eukaryota</taxon>
        <taxon>Metazoa</taxon>
        <taxon>Ecdysozoa</taxon>
        <taxon>Arthropoda</taxon>
        <taxon>Crustacea</taxon>
        <taxon>Multicrustacea</taxon>
        <taxon>Malacostraca</taxon>
        <taxon>Eumalacostraca</taxon>
        <taxon>Eucarida</taxon>
        <taxon>Decapoda</taxon>
        <taxon>Pleocyemata</taxon>
        <taxon>Caridea</taxon>
        <taxon>Atyoidea</taxon>
        <taxon>Atyidae</taxon>
        <taxon>Halocaridina</taxon>
    </lineage>
</organism>
<dbReference type="PROSITE" id="PS50011">
    <property type="entry name" value="PROTEIN_KINASE_DOM"/>
    <property type="match status" value="1"/>
</dbReference>
<accession>A0AAN8X731</accession>
<evidence type="ECO:0000313" key="3">
    <source>
        <dbReference type="EMBL" id="KAK7077762.1"/>
    </source>
</evidence>
<dbReference type="GO" id="GO:0005770">
    <property type="term" value="C:late endosome"/>
    <property type="evidence" value="ECO:0007669"/>
    <property type="project" value="TreeGrafter"/>
</dbReference>
<dbReference type="InterPro" id="IPR011009">
    <property type="entry name" value="Kinase-like_dom_sf"/>
</dbReference>
<keyword evidence="3" id="KW-0808">Transferase</keyword>
<dbReference type="AlphaFoldDB" id="A0AAN8X731"/>
<dbReference type="Gene3D" id="1.10.510.10">
    <property type="entry name" value="Transferase(Phosphotransferase) domain 1"/>
    <property type="match status" value="1"/>
</dbReference>
<dbReference type="GO" id="GO:0006623">
    <property type="term" value="P:protein targeting to vacuole"/>
    <property type="evidence" value="ECO:0007669"/>
    <property type="project" value="TreeGrafter"/>
</dbReference>
<evidence type="ECO:0000259" key="2">
    <source>
        <dbReference type="PROSITE" id="PS50011"/>
    </source>
</evidence>
<dbReference type="InterPro" id="IPR000719">
    <property type="entry name" value="Prot_kinase_dom"/>
</dbReference>
<proteinExistence type="predicted"/>
<keyword evidence="4" id="KW-1185">Reference proteome</keyword>
<dbReference type="EC" id="2.7.11.1" evidence="3"/>
<dbReference type="PANTHER" id="PTHR17583:SF0">
    <property type="entry name" value="PHOSPHOINOSITIDE 3-KINASE REGULATORY SUBUNIT 4"/>
    <property type="match status" value="1"/>
</dbReference>
<feature type="non-terminal residue" evidence="3">
    <location>
        <position position="179"/>
    </location>
</feature>
<dbReference type="InterPro" id="IPR045162">
    <property type="entry name" value="Vps15-like"/>
</dbReference>
<dbReference type="GO" id="GO:0034272">
    <property type="term" value="C:phosphatidylinositol 3-kinase complex, class III, type II"/>
    <property type="evidence" value="ECO:0007669"/>
    <property type="project" value="TreeGrafter"/>
</dbReference>
<dbReference type="GO" id="GO:0004674">
    <property type="term" value="F:protein serine/threonine kinase activity"/>
    <property type="evidence" value="ECO:0007669"/>
    <property type="project" value="UniProtKB-EC"/>
</dbReference>
<dbReference type="GO" id="GO:0005524">
    <property type="term" value="F:ATP binding"/>
    <property type="evidence" value="ECO:0007669"/>
    <property type="project" value="InterPro"/>
</dbReference>
<protein>
    <submittedName>
        <fullName evidence="3">Phosphoinositide-3-kinase, regulatory subunit 4</fullName>
        <ecNumber evidence="3">2.7.11.1</ecNumber>
    </submittedName>
</protein>
<evidence type="ECO:0000313" key="4">
    <source>
        <dbReference type="Proteomes" id="UP001381693"/>
    </source>
</evidence>
<dbReference type="PANTHER" id="PTHR17583">
    <property type="entry name" value="PHOSPHOINOSITIDE 3-KINASE REGULATORY SUBUNIT 4"/>
    <property type="match status" value="1"/>
</dbReference>
<reference evidence="3 4" key="1">
    <citation type="submission" date="2023-11" db="EMBL/GenBank/DDBJ databases">
        <title>Halocaridina rubra genome assembly.</title>
        <authorList>
            <person name="Smith C."/>
        </authorList>
    </citation>
    <scope>NUCLEOTIDE SEQUENCE [LARGE SCALE GENOMIC DNA]</scope>
    <source>
        <strain evidence="3">EP-1</strain>
        <tissue evidence="3">Whole</tissue>
    </source>
</reference>
<comment type="caution">
    <text evidence="3">The sequence shown here is derived from an EMBL/GenBank/DDBJ whole genome shotgun (WGS) entry which is preliminary data.</text>
</comment>
<dbReference type="GO" id="GO:0045324">
    <property type="term" value="P:late endosome to vacuole transport"/>
    <property type="evidence" value="ECO:0007669"/>
    <property type="project" value="InterPro"/>
</dbReference>
<name>A0AAN8X731_HALRR</name>
<feature type="domain" description="Protein kinase" evidence="2">
    <location>
        <begin position="1"/>
        <end position="105"/>
    </location>
</feature>
<keyword evidence="1" id="KW-0853">WD repeat</keyword>
<sequence>MDTQQLVAFIEERGHCKPSMDVFSAGCCLAELFTEGCAPFDLTQLLLFRAGEYYPSKVLDKIDDPKVKALIEHMIQRDPEKRLSAADYLEQERGSVFPKYFYSFLWPFLKQFAVTPILSPDEKIKLIKKSIPDILVALGAEEETFVIEDKDNSEKKDEEKPIKKCEALIIITSLITSCL</sequence>
<dbReference type="GO" id="GO:0016236">
    <property type="term" value="P:macroautophagy"/>
    <property type="evidence" value="ECO:0007669"/>
    <property type="project" value="InterPro"/>
</dbReference>
<gene>
    <name evidence="3" type="primary">PIK3R4_4</name>
    <name evidence="3" type="ORF">SK128_020960</name>
</gene>
<evidence type="ECO:0000256" key="1">
    <source>
        <dbReference type="ARBA" id="ARBA00022574"/>
    </source>
</evidence>
<dbReference type="GO" id="GO:0034271">
    <property type="term" value="C:phosphatidylinositol 3-kinase complex, class III, type I"/>
    <property type="evidence" value="ECO:0007669"/>
    <property type="project" value="TreeGrafter"/>
</dbReference>
<dbReference type="Proteomes" id="UP001381693">
    <property type="component" value="Unassembled WGS sequence"/>
</dbReference>
<dbReference type="GO" id="GO:0071561">
    <property type="term" value="C:nucleus-vacuole junction"/>
    <property type="evidence" value="ECO:0007669"/>
    <property type="project" value="TreeGrafter"/>
</dbReference>
<dbReference type="EMBL" id="JAXCGZ010008296">
    <property type="protein sequence ID" value="KAK7077762.1"/>
    <property type="molecule type" value="Genomic_DNA"/>
</dbReference>